<comment type="caution">
    <text evidence="1">The sequence shown here is derived from an EMBL/GenBank/DDBJ whole genome shotgun (WGS) entry which is preliminary data.</text>
</comment>
<gene>
    <name evidence="1" type="ORF">E4099_10870</name>
</gene>
<dbReference type="OrthoDB" id="120749at2"/>
<proteinExistence type="predicted"/>
<accession>A0A4Z0HEB6</accession>
<sequence>MNTQSANEAIRNGSMAQLVQQTMEKLKPEAAYFTTVGGRRTALFVFDMAESSQMPAVAEEFFLELDADVSYQPVMDFEDLRRGMAALQR</sequence>
<evidence type="ECO:0000313" key="1">
    <source>
        <dbReference type="EMBL" id="TGB12921.1"/>
    </source>
</evidence>
<organism evidence="1 2">
    <name type="scientific">Streptomyces palmae</name>
    <dbReference type="NCBI Taxonomy" id="1701085"/>
    <lineage>
        <taxon>Bacteria</taxon>
        <taxon>Bacillati</taxon>
        <taxon>Actinomycetota</taxon>
        <taxon>Actinomycetes</taxon>
        <taxon>Kitasatosporales</taxon>
        <taxon>Streptomycetaceae</taxon>
        <taxon>Streptomyces</taxon>
    </lineage>
</organism>
<dbReference type="AlphaFoldDB" id="A0A4Z0HEB6"/>
<evidence type="ECO:0008006" key="3">
    <source>
        <dbReference type="Google" id="ProtNLM"/>
    </source>
</evidence>
<dbReference type="Proteomes" id="UP000297948">
    <property type="component" value="Unassembled WGS sequence"/>
</dbReference>
<protein>
    <recommendedName>
        <fullName evidence="3">DUF3303 domain-containing protein</fullName>
    </recommendedName>
</protein>
<evidence type="ECO:0000313" key="2">
    <source>
        <dbReference type="Proteomes" id="UP000297948"/>
    </source>
</evidence>
<name>A0A4Z0HEB6_9ACTN</name>
<dbReference type="EMBL" id="SRID01000073">
    <property type="protein sequence ID" value="TGB12921.1"/>
    <property type="molecule type" value="Genomic_DNA"/>
</dbReference>
<reference evidence="1 2" key="1">
    <citation type="submission" date="2019-03" db="EMBL/GenBank/DDBJ databases">
        <authorList>
            <person name="Gonzalez-Pimentel J.L."/>
        </authorList>
    </citation>
    <scope>NUCLEOTIDE SEQUENCE [LARGE SCALE GENOMIC DNA]</scope>
    <source>
        <strain evidence="1 2">JCM 31289</strain>
    </source>
</reference>
<keyword evidence="2" id="KW-1185">Reference proteome</keyword>